<evidence type="ECO:0000313" key="2">
    <source>
        <dbReference type="Proteomes" id="UP000071859"/>
    </source>
</evidence>
<gene>
    <name evidence="1" type="ORF">AWB78_07690</name>
</gene>
<evidence type="ECO:0000313" key="1">
    <source>
        <dbReference type="EMBL" id="SAL05767.1"/>
    </source>
</evidence>
<organism evidence="1 2">
    <name type="scientific">Caballeronia calidae</name>
    <dbReference type="NCBI Taxonomy" id="1777139"/>
    <lineage>
        <taxon>Bacteria</taxon>
        <taxon>Pseudomonadati</taxon>
        <taxon>Pseudomonadota</taxon>
        <taxon>Betaproteobacteria</taxon>
        <taxon>Burkholderiales</taxon>
        <taxon>Burkholderiaceae</taxon>
        <taxon>Caballeronia</taxon>
    </lineage>
</organism>
<sequence length="33" mass="3570">MVLSLLEVVLTLLINVGVARKRLVGFCKSKAQA</sequence>
<protein>
    <submittedName>
        <fullName evidence="1">Uncharacterized protein</fullName>
    </submittedName>
</protein>
<dbReference type="Proteomes" id="UP000071859">
    <property type="component" value="Unassembled WGS sequence"/>
</dbReference>
<dbReference type="EMBL" id="FCOX02000090">
    <property type="protein sequence ID" value="SAL05767.1"/>
    <property type="molecule type" value="Genomic_DNA"/>
</dbReference>
<accession>A0A158EIN0</accession>
<dbReference type="AlphaFoldDB" id="A0A158EIN0"/>
<reference evidence="1" key="1">
    <citation type="submission" date="2016-01" db="EMBL/GenBank/DDBJ databases">
        <authorList>
            <person name="Peeters C."/>
        </authorList>
    </citation>
    <scope>NUCLEOTIDE SEQUENCE</scope>
    <source>
        <strain evidence="1">LMG 29321</strain>
    </source>
</reference>
<proteinExistence type="predicted"/>
<name>A0A158EIN0_9BURK</name>
<keyword evidence="2" id="KW-1185">Reference proteome</keyword>
<comment type="caution">
    <text evidence="1">The sequence shown here is derived from an EMBL/GenBank/DDBJ whole genome shotgun (WGS) entry which is preliminary data.</text>
</comment>